<dbReference type="PANTHER" id="PTHR45625:SF4">
    <property type="entry name" value="PEPTIDYLPROLYL ISOMERASE DOMAIN AND WD REPEAT-CONTAINING PROTEIN 1"/>
    <property type="match status" value="1"/>
</dbReference>
<keyword evidence="1 3" id="KW-0697">Rotamase</keyword>
<dbReference type="EMBL" id="PEVC01000051">
    <property type="protein sequence ID" value="PIV00531.1"/>
    <property type="molecule type" value="Genomic_DNA"/>
</dbReference>
<sequence>MIIDIKKEYQAVLKTDVGDIKIQLNAKETPITVNNFVYLAKNNFYNNTIFHRVMKGFMIQGGDPKGDGTGGPGYQFADESFEGEYTRGTVAMANTGPNTNGSQFFIMHQDYDLPKNYVIFGKVTEGLNVVDKIAEASVSANQFGEMSKPVTPIKIFSVEIVKK</sequence>
<organism evidence="5 6">
    <name type="scientific">Candidatus Shapirobacteria bacterium CG03_land_8_20_14_0_80_39_12</name>
    <dbReference type="NCBI Taxonomy" id="1974879"/>
    <lineage>
        <taxon>Bacteria</taxon>
        <taxon>Candidatus Shapironibacteriota</taxon>
    </lineage>
</organism>
<comment type="similarity">
    <text evidence="3">Belongs to the cyclophilin-type PPIase family.</text>
</comment>
<reference evidence="6" key="1">
    <citation type="submission" date="2017-09" db="EMBL/GenBank/DDBJ databases">
        <title>Depth-based differentiation of microbial function through sediment-hosted aquifers and enrichment of novel symbionts in the deep terrestrial subsurface.</title>
        <authorList>
            <person name="Probst A.J."/>
            <person name="Ladd B."/>
            <person name="Jarett J.K."/>
            <person name="Geller-Mcgrath D.E."/>
            <person name="Sieber C.M.K."/>
            <person name="Emerson J.B."/>
            <person name="Anantharaman K."/>
            <person name="Thomas B.C."/>
            <person name="Malmstrom R."/>
            <person name="Stieglmeier M."/>
            <person name="Klingl A."/>
            <person name="Woyke T."/>
            <person name="Ryan C.M."/>
            <person name="Banfield J.F."/>
        </authorList>
    </citation>
    <scope>NUCLEOTIDE SEQUENCE [LARGE SCALE GENOMIC DNA]</scope>
</reference>
<dbReference type="EC" id="5.2.1.8" evidence="3"/>
<gene>
    <name evidence="5" type="ORF">COS54_02860</name>
</gene>
<dbReference type="PRINTS" id="PR00153">
    <property type="entry name" value="CSAPPISMRASE"/>
</dbReference>
<dbReference type="PANTHER" id="PTHR45625">
    <property type="entry name" value="PEPTIDYL-PROLYL CIS-TRANS ISOMERASE-RELATED"/>
    <property type="match status" value="1"/>
</dbReference>
<feature type="domain" description="PPIase cyclophilin-type" evidence="4">
    <location>
        <begin position="15"/>
        <end position="160"/>
    </location>
</feature>
<dbReference type="InterPro" id="IPR002130">
    <property type="entry name" value="Cyclophilin-type_PPIase_dom"/>
</dbReference>
<name>A0A2M7BBP8_9BACT</name>
<dbReference type="AlphaFoldDB" id="A0A2M7BBP8"/>
<comment type="catalytic activity">
    <reaction evidence="3">
        <text>[protein]-peptidylproline (omega=180) = [protein]-peptidylproline (omega=0)</text>
        <dbReference type="Rhea" id="RHEA:16237"/>
        <dbReference type="Rhea" id="RHEA-COMP:10747"/>
        <dbReference type="Rhea" id="RHEA-COMP:10748"/>
        <dbReference type="ChEBI" id="CHEBI:83833"/>
        <dbReference type="ChEBI" id="CHEBI:83834"/>
        <dbReference type="EC" id="5.2.1.8"/>
    </reaction>
</comment>
<dbReference type="GO" id="GO:0006457">
    <property type="term" value="P:protein folding"/>
    <property type="evidence" value="ECO:0007669"/>
    <property type="project" value="InterPro"/>
</dbReference>
<dbReference type="Gene3D" id="2.40.100.10">
    <property type="entry name" value="Cyclophilin-like"/>
    <property type="match status" value="1"/>
</dbReference>
<protein>
    <recommendedName>
        <fullName evidence="3">Peptidyl-prolyl cis-trans isomerase</fullName>
        <shortName evidence="3">PPIase</shortName>
        <ecNumber evidence="3">5.2.1.8</ecNumber>
    </recommendedName>
</protein>
<dbReference type="PROSITE" id="PS00170">
    <property type="entry name" value="CSA_PPIASE_1"/>
    <property type="match status" value="1"/>
</dbReference>
<evidence type="ECO:0000313" key="6">
    <source>
        <dbReference type="Proteomes" id="UP000229631"/>
    </source>
</evidence>
<dbReference type="InterPro" id="IPR029000">
    <property type="entry name" value="Cyclophilin-like_dom_sf"/>
</dbReference>
<dbReference type="CDD" id="cd00317">
    <property type="entry name" value="cyclophilin"/>
    <property type="match status" value="1"/>
</dbReference>
<dbReference type="InterPro" id="IPR020892">
    <property type="entry name" value="Cyclophilin-type_PPIase_CS"/>
</dbReference>
<evidence type="ECO:0000256" key="1">
    <source>
        <dbReference type="ARBA" id="ARBA00023110"/>
    </source>
</evidence>
<evidence type="ECO:0000313" key="5">
    <source>
        <dbReference type="EMBL" id="PIV00531.1"/>
    </source>
</evidence>
<dbReference type="PROSITE" id="PS50072">
    <property type="entry name" value="CSA_PPIASE_2"/>
    <property type="match status" value="1"/>
</dbReference>
<dbReference type="GO" id="GO:0003755">
    <property type="term" value="F:peptidyl-prolyl cis-trans isomerase activity"/>
    <property type="evidence" value="ECO:0007669"/>
    <property type="project" value="UniProtKB-UniRule"/>
</dbReference>
<dbReference type="Proteomes" id="UP000229631">
    <property type="component" value="Unassembled WGS sequence"/>
</dbReference>
<comment type="function">
    <text evidence="3">PPIases accelerate the folding of proteins. It catalyzes the cis-trans isomerization of proline imidic peptide bonds in oligopeptides.</text>
</comment>
<dbReference type="Pfam" id="PF00160">
    <property type="entry name" value="Pro_isomerase"/>
    <property type="match status" value="1"/>
</dbReference>
<accession>A0A2M7BBP8</accession>
<proteinExistence type="inferred from homology"/>
<evidence type="ECO:0000256" key="2">
    <source>
        <dbReference type="ARBA" id="ARBA00023235"/>
    </source>
</evidence>
<comment type="caution">
    <text evidence="5">The sequence shown here is derived from an EMBL/GenBank/DDBJ whole genome shotgun (WGS) entry which is preliminary data.</text>
</comment>
<dbReference type="SUPFAM" id="SSF50891">
    <property type="entry name" value="Cyclophilin-like"/>
    <property type="match status" value="1"/>
</dbReference>
<dbReference type="InterPro" id="IPR044666">
    <property type="entry name" value="Cyclophilin_A-like"/>
</dbReference>
<keyword evidence="2 3" id="KW-0413">Isomerase</keyword>
<evidence type="ECO:0000259" key="4">
    <source>
        <dbReference type="PROSITE" id="PS50072"/>
    </source>
</evidence>
<evidence type="ECO:0000256" key="3">
    <source>
        <dbReference type="RuleBase" id="RU363019"/>
    </source>
</evidence>